<dbReference type="RefSeq" id="WP_047815170.1">
    <property type="nucleotide sequence ID" value="NZ_LECT01000029.1"/>
</dbReference>
<gene>
    <name evidence="3" type="ORF">RISK_003785</name>
</gene>
<organism evidence="3 4">
    <name type="scientific">Rhodopirellula islandica</name>
    <dbReference type="NCBI Taxonomy" id="595434"/>
    <lineage>
        <taxon>Bacteria</taxon>
        <taxon>Pseudomonadati</taxon>
        <taxon>Planctomycetota</taxon>
        <taxon>Planctomycetia</taxon>
        <taxon>Pirellulales</taxon>
        <taxon>Pirellulaceae</taxon>
        <taxon>Rhodopirellula</taxon>
    </lineage>
</organism>
<keyword evidence="2 3" id="KW-0812">Transmembrane</keyword>
<evidence type="ECO:0000313" key="3">
    <source>
        <dbReference type="EMBL" id="KLU04199.1"/>
    </source>
</evidence>
<feature type="transmembrane region" description="Helical" evidence="2">
    <location>
        <begin position="58"/>
        <end position="78"/>
    </location>
</feature>
<keyword evidence="2" id="KW-0472">Membrane</keyword>
<evidence type="ECO:0000256" key="1">
    <source>
        <dbReference type="SAM" id="MobiDB-lite"/>
    </source>
</evidence>
<dbReference type="STRING" id="595434.RISK_003785"/>
<feature type="transmembrane region" description="Helical" evidence="2">
    <location>
        <begin position="133"/>
        <end position="159"/>
    </location>
</feature>
<feature type="transmembrane region" description="Helical" evidence="2">
    <location>
        <begin position="90"/>
        <end position="112"/>
    </location>
</feature>
<dbReference type="Proteomes" id="UP000036367">
    <property type="component" value="Unassembled WGS sequence"/>
</dbReference>
<dbReference type="PATRIC" id="fig|595434.4.peg.3594"/>
<proteinExistence type="predicted"/>
<reference evidence="3" key="1">
    <citation type="submission" date="2015-05" db="EMBL/GenBank/DDBJ databases">
        <title>Permanent draft genome of Rhodopirellula islandicus K833.</title>
        <authorList>
            <person name="Kizina J."/>
            <person name="Richter M."/>
            <person name="Glockner F.O."/>
            <person name="Harder J."/>
        </authorList>
    </citation>
    <scope>NUCLEOTIDE SEQUENCE [LARGE SCALE GENOMIC DNA]</scope>
    <source>
        <strain evidence="3">K833</strain>
    </source>
</reference>
<dbReference type="AlphaFoldDB" id="A0A0J1EFA7"/>
<name>A0A0J1EFA7_RHOIS</name>
<keyword evidence="4" id="KW-1185">Reference proteome</keyword>
<protein>
    <submittedName>
        <fullName evidence="3">Transmembrane protein</fullName>
    </submittedName>
</protein>
<feature type="region of interest" description="Disordered" evidence="1">
    <location>
        <begin position="11"/>
        <end position="36"/>
    </location>
</feature>
<evidence type="ECO:0000313" key="4">
    <source>
        <dbReference type="Proteomes" id="UP000036367"/>
    </source>
</evidence>
<comment type="caution">
    <text evidence="3">The sequence shown here is derived from an EMBL/GenBank/DDBJ whole genome shotgun (WGS) entry which is preliminary data.</text>
</comment>
<evidence type="ECO:0000256" key="2">
    <source>
        <dbReference type="SAM" id="Phobius"/>
    </source>
</evidence>
<accession>A0A0J1EFA7</accession>
<sequence length="163" mass="17509">MDVPPIADERDTLYQDPFDKPASSIPPTSGIDSTADARGVGITDETAAPIHASFWKKILIGAVVTPVVVGGMYRKFVVRNADLKLDLDPLMVGLILSLSAVAGGFLGALLAWKDRVEHRLANNLPVSFPSRFLFGYGIWSVILAWAPMAFLGTIVALMLSLSN</sequence>
<keyword evidence="2" id="KW-1133">Transmembrane helix</keyword>
<dbReference type="EMBL" id="LECT01000029">
    <property type="protein sequence ID" value="KLU04199.1"/>
    <property type="molecule type" value="Genomic_DNA"/>
</dbReference>